<comment type="subcellular location">
    <subcellularLocation>
        <location evidence="1">Membrane</location>
        <topology evidence="1">Single-pass membrane protein</topology>
    </subcellularLocation>
</comment>
<evidence type="ECO:0000256" key="1">
    <source>
        <dbReference type="ARBA" id="ARBA00004167"/>
    </source>
</evidence>
<protein>
    <submittedName>
        <fullName evidence="7">DUF1682-domain-containing protein</fullName>
    </submittedName>
</protein>
<keyword evidence="4 6" id="KW-0472">Membrane</keyword>
<evidence type="ECO:0000256" key="3">
    <source>
        <dbReference type="ARBA" id="ARBA00022989"/>
    </source>
</evidence>
<dbReference type="PANTHER" id="PTHR12883">
    <property type="entry name" value="ADIPOCYTE-SPECIFIC PROTEIN 4-RELATED"/>
    <property type="match status" value="1"/>
</dbReference>
<dbReference type="OrthoDB" id="10039147at2759"/>
<organism evidence="7 8">
    <name type="scientific">Tilletiaria anomala (strain ATCC 24038 / CBS 436.72 / UBC 951)</name>
    <dbReference type="NCBI Taxonomy" id="1037660"/>
    <lineage>
        <taxon>Eukaryota</taxon>
        <taxon>Fungi</taxon>
        <taxon>Dikarya</taxon>
        <taxon>Basidiomycota</taxon>
        <taxon>Ustilaginomycotina</taxon>
        <taxon>Exobasidiomycetes</taxon>
        <taxon>Georgefischeriales</taxon>
        <taxon>Tilletiariaceae</taxon>
        <taxon>Tilletiaria</taxon>
    </lineage>
</organism>
<comment type="caution">
    <text evidence="7">The sequence shown here is derived from an EMBL/GenBank/DDBJ whole genome shotgun (WGS) entry which is preliminary data.</text>
</comment>
<dbReference type="STRING" id="1037660.A0A066WKE3"/>
<evidence type="ECO:0000313" key="7">
    <source>
        <dbReference type="EMBL" id="KDN53043.1"/>
    </source>
</evidence>
<dbReference type="GO" id="GO:0005509">
    <property type="term" value="F:calcium ion binding"/>
    <property type="evidence" value="ECO:0007669"/>
    <property type="project" value="InterPro"/>
</dbReference>
<evidence type="ECO:0000313" key="8">
    <source>
        <dbReference type="Proteomes" id="UP000027361"/>
    </source>
</evidence>
<feature type="transmembrane region" description="Helical" evidence="6">
    <location>
        <begin position="49"/>
        <end position="65"/>
    </location>
</feature>
<evidence type="ECO:0000256" key="6">
    <source>
        <dbReference type="SAM" id="Phobius"/>
    </source>
</evidence>
<dbReference type="GO" id="GO:0005783">
    <property type="term" value="C:endoplasmic reticulum"/>
    <property type="evidence" value="ECO:0007669"/>
    <property type="project" value="InterPro"/>
</dbReference>
<dbReference type="PANTHER" id="PTHR12883:SF0">
    <property type="entry name" value="PAT COMPLEX SUBUNIT CCDC47"/>
    <property type="match status" value="1"/>
</dbReference>
<dbReference type="Pfam" id="PF07946">
    <property type="entry name" value="CCDC47"/>
    <property type="match status" value="1"/>
</dbReference>
<gene>
    <name evidence="7" type="ORF">K437DRAFT_253367</name>
</gene>
<proteinExistence type="predicted"/>
<dbReference type="InParanoid" id="A0A066WKE3"/>
<dbReference type="Proteomes" id="UP000027361">
    <property type="component" value="Unassembled WGS sequence"/>
</dbReference>
<evidence type="ECO:0000256" key="5">
    <source>
        <dbReference type="SAM" id="MobiDB-lite"/>
    </source>
</evidence>
<dbReference type="FunCoup" id="A0A066WKE3">
    <property type="interactions" value="203"/>
</dbReference>
<feature type="region of interest" description="Disordered" evidence="5">
    <location>
        <begin position="345"/>
        <end position="406"/>
    </location>
</feature>
<keyword evidence="2 6" id="KW-0812">Transmembrane</keyword>
<dbReference type="InterPro" id="IPR012879">
    <property type="entry name" value="CCDC47"/>
</dbReference>
<sequence>MDRFTKLGSAFNGGASAAATADGPTLTARKGFHLIGAAYFNPADFKLEGIFVVGAIAYIIIFAVMRARNRKAAYAWVRTAMPELQEEFALIANQNPYSRGPLLWNGAGEAALYATGRRGVDRFQAFFHFLPLHDPLFIIGRAFYDNFSGGLSHDRSTLTLTLTLSQTTDNIIGVFALVDKSVLRATRTSKRFDLTFTKLIEAENAATQRGLSNQWAILSENGDLTDLWLGEINDKGQAQRQKVGIQKLLDDSPAGKWLESLVISDQPTEKPPGPLLLEDRPRKITLTLRMPRSASQARETLPLLGLALSLADGIALSTGSQTSSNPPLRIRQDTLARLRKTRAEVDKQLEEESTREEREAEQEAKAEAKAKAEKAKFEKLSPAEQERRKEIERKRAMKKSMKTVKH</sequence>
<name>A0A066WKE3_TILAU</name>
<accession>A0A066WKE3</accession>
<keyword evidence="3 6" id="KW-1133">Transmembrane helix</keyword>
<dbReference type="GeneID" id="25263557"/>
<keyword evidence="8" id="KW-1185">Reference proteome</keyword>
<feature type="compositionally biased region" description="Basic residues" evidence="5">
    <location>
        <begin position="395"/>
        <end position="406"/>
    </location>
</feature>
<reference evidence="7 8" key="1">
    <citation type="submission" date="2014-05" db="EMBL/GenBank/DDBJ databases">
        <title>Draft genome sequence of a rare smut relative, Tilletiaria anomala UBC 951.</title>
        <authorList>
            <consortium name="DOE Joint Genome Institute"/>
            <person name="Toome M."/>
            <person name="Kuo A."/>
            <person name="Henrissat B."/>
            <person name="Lipzen A."/>
            <person name="Tritt A."/>
            <person name="Yoshinaga Y."/>
            <person name="Zane M."/>
            <person name="Barry K."/>
            <person name="Grigoriev I.V."/>
            <person name="Spatafora J.W."/>
            <person name="Aimea M.C."/>
        </authorList>
    </citation>
    <scope>NUCLEOTIDE SEQUENCE [LARGE SCALE GENOMIC DNA]</scope>
    <source>
        <strain evidence="7 8">UBC 951</strain>
    </source>
</reference>
<feature type="compositionally biased region" description="Basic and acidic residues" evidence="5">
    <location>
        <begin position="345"/>
        <end position="394"/>
    </location>
</feature>
<dbReference type="OMA" id="FDGFVWA"/>
<dbReference type="EMBL" id="JMSN01000004">
    <property type="protein sequence ID" value="KDN53043.1"/>
    <property type="molecule type" value="Genomic_DNA"/>
</dbReference>
<dbReference type="GO" id="GO:0016020">
    <property type="term" value="C:membrane"/>
    <property type="evidence" value="ECO:0007669"/>
    <property type="project" value="UniProtKB-SubCell"/>
</dbReference>
<dbReference type="AlphaFoldDB" id="A0A066WKE3"/>
<dbReference type="GO" id="GO:0032469">
    <property type="term" value="P:endoplasmic reticulum calcium ion homeostasis"/>
    <property type="evidence" value="ECO:0007669"/>
    <property type="project" value="InterPro"/>
</dbReference>
<dbReference type="RefSeq" id="XP_013245882.1">
    <property type="nucleotide sequence ID" value="XM_013390428.1"/>
</dbReference>
<evidence type="ECO:0000256" key="2">
    <source>
        <dbReference type="ARBA" id="ARBA00022692"/>
    </source>
</evidence>
<evidence type="ECO:0000256" key="4">
    <source>
        <dbReference type="ARBA" id="ARBA00023136"/>
    </source>
</evidence>
<dbReference type="HOGENOM" id="CLU_042570_2_0_1"/>